<protein>
    <submittedName>
        <fullName evidence="1">Uncharacterized protein</fullName>
    </submittedName>
</protein>
<dbReference type="AlphaFoldDB" id="A0A0E9PYC5"/>
<proteinExistence type="predicted"/>
<sequence length="63" mass="7252">MFVQSTRERLINMRPVTLRHCRCVWNVPDTLVVLKCKICVNAVLSYSQHCNGCQKVVVVVYIS</sequence>
<dbReference type="EMBL" id="GBXM01099083">
    <property type="protein sequence ID" value="JAH09494.1"/>
    <property type="molecule type" value="Transcribed_RNA"/>
</dbReference>
<organism evidence="1">
    <name type="scientific">Anguilla anguilla</name>
    <name type="common">European freshwater eel</name>
    <name type="synonym">Muraena anguilla</name>
    <dbReference type="NCBI Taxonomy" id="7936"/>
    <lineage>
        <taxon>Eukaryota</taxon>
        <taxon>Metazoa</taxon>
        <taxon>Chordata</taxon>
        <taxon>Craniata</taxon>
        <taxon>Vertebrata</taxon>
        <taxon>Euteleostomi</taxon>
        <taxon>Actinopterygii</taxon>
        <taxon>Neopterygii</taxon>
        <taxon>Teleostei</taxon>
        <taxon>Anguilliformes</taxon>
        <taxon>Anguillidae</taxon>
        <taxon>Anguilla</taxon>
    </lineage>
</organism>
<name>A0A0E9PYC5_ANGAN</name>
<evidence type="ECO:0000313" key="1">
    <source>
        <dbReference type="EMBL" id="JAH09494.1"/>
    </source>
</evidence>
<reference evidence="1" key="2">
    <citation type="journal article" date="2015" name="Fish Shellfish Immunol.">
        <title>Early steps in the European eel (Anguilla anguilla)-Vibrio vulnificus interaction in the gills: Role of the RtxA13 toxin.</title>
        <authorList>
            <person name="Callol A."/>
            <person name="Pajuelo D."/>
            <person name="Ebbesson L."/>
            <person name="Teles M."/>
            <person name="MacKenzie S."/>
            <person name="Amaro C."/>
        </authorList>
    </citation>
    <scope>NUCLEOTIDE SEQUENCE</scope>
</reference>
<accession>A0A0E9PYC5</accession>
<reference evidence="1" key="1">
    <citation type="submission" date="2014-11" db="EMBL/GenBank/DDBJ databases">
        <authorList>
            <person name="Amaro Gonzalez C."/>
        </authorList>
    </citation>
    <scope>NUCLEOTIDE SEQUENCE</scope>
</reference>